<dbReference type="PANTHER" id="PTHR47396:SF1">
    <property type="entry name" value="ATP-DEPENDENT HELICASE IRC3-RELATED"/>
    <property type="match status" value="1"/>
</dbReference>
<dbReference type="Proteomes" id="UP000305921">
    <property type="component" value="Unassembled WGS sequence"/>
</dbReference>
<name>A0A5R9DRY6_9ACTN</name>
<dbReference type="EMBL" id="VAWE01000005">
    <property type="protein sequence ID" value="TLQ38723.1"/>
    <property type="molecule type" value="Genomic_DNA"/>
</dbReference>
<dbReference type="GO" id="GO:0005524">
    <property type="term" value="F:ATP binding"/>
    <property type="evidence" value="ECO:0007669"/>
    <property type="project" value="InterPro"/>
</dbReference>
<feature type="domain" description="Helicase ATP-binding" evidence="2">
    <location>
        <begin position="92"/>
        <end position="276"/>
    </location>
</feature>
<reference evidence="4 5" key="1">
    <citation type="submission" date="2019-05" db="EMBL/GenBank/DDBJ databases">
        <title>Streptomyces marianii sp. nov., a novel marine actinomycete from southern coast of India.</title>
        <authorList>
            <person name="Iniyan A.M."/>
            <person name="Wink J."/>
            <person name="Ramprasad E."/>
            <person name="Ramana C.V."/>
            <person name="Bunk B."/>
            <person name="Sproer C."/>
            <person name="Joseph F.-J.R.S."/>
            <person name="Vincent S.G.P."/>
        </authorList>
    </citation>
    <scope>NUCLEOTIDE SEQUENCE [LARGE SCALE GENOMIC DNA]</scope>
    <source>
        <strain evidence="4 5">ICN19</strain>
    </source>
</reference>
<proteinExistence type="predicted"/>
<dbReference type="InterPro" id="IPR006935">
    <property type="entry name" value="Helicase/UvrB_N"/>
</dbReference>
<keyword evidence="4" id="KW-0540">Nuclease</keyword>
<dbReference type="InterPro" id="IPR002711">
    <property type="entry name" value="HNH"/>
</dbReference>
<evidence type="ECO:0000259" key="3">
    <source>
        <dbReference type="PROSITE" id="PS51194"/>
    </source>
</evidence>
<feature type="region of interest" description="Disordered" evidence="1">
    <location>
        <begin position="502"/>
        <end position="521"/>
    </location>
</feature>
<evidence type="ECO:0000259" key="2">
    <source>
        <dbReference type="PROSITE" id="PS51192"/>
    </source>
</evidence>
<dbReference type="Gene3D" id="1.10.30.50">
    <property type="match status" value="1"/>
</dbReference>
<dbReference type="GO" id="GO:0003677">
    <property type="term" value="F:DNA binding"/>
    <property type="evidence" value="ECO:0007669"/>
    <property type="project" value="InterPro"/>
</dbReference>
<keyword evidence="4" id="KW-0255">Endonuclease</keyword>
<dbReference type="CDD" id="cd00085">
    <property type="entry name" value="HNHc"/>
    <property type="match status" value="1"/>
</dbReference>
<dbReference type="OrthoDB" id="4578716at2"/>
<dbReference type="InterPro" id="IPR001650">
    <property type="entry name" value="Helicase_C-like"/>
</dbReference>
<evidence type="ECO:0000313" key="4">
    <source>
        <dbReference type="EMBL" id="TLQ38723.1"/>
    </source>
</evidence>
<dbReference type="SMART" id="SM00507">
    <property type="entry name" value="HNHc"/>
    <property type="match status" value="1"/>
</dbReference>
<protein>
    <submittedName>
        <fullName evidence="4">Endonuclease</fullName>
    </submittedName>
</protein>
<keyword evidence="4" id="KW-0378">Hydrolase</keyword>
<dbReference type="InterPro" id="IPR027417">
    <property type="entry name" value="P-loop_NTPase"/>
</dbReference>
<feature type="compositionally biased region" description="Basic and acidic residues" evidence="1">
    <location>
        <begin position="502"/>
        <end position="512"/>
    </location>
</feature>
<dbReference type="Gene3D" id="3.40.50.300">
    <property type="entry name" value="P-loop containing nucleotide triphosphate hydrolases"/>
    <property type="match status" value="2"/>
</dbReference>
<dbReference type="GO" id="GO:0008270">
    <property type="term" value="F:zinc ion binding"/>
    <property type="evidence" value="ECO:0007669"/>
    <property type="project" value="InterPro"/>
</dbReference>
<dbReference type="PROSITE" id="PS51194">
    <property type="entry name" value="HELICASE_CTER"/>
    <property type="match status" value="1"/>
</dbReference>
<dbReference type="Pfam" id="PF01844">
    <property type="entry name" value="HNH"/>
    <property type="match status" value="1"/>
</dbReference>
<dbReference type="RefSeq" id="WP_138058463.1">
    <property type="nucleotide sequence ID" value="NZ_VAWE01000005.1"/>
</dbReference>
<organism evidence="4 5">
    <name type="scientific">Streptomyces marianii</name>
    <dbReference type="NCBI Taxonomy" id="1817406"/>
    <lineage>
        <taxon>Bacteria</taxon>
        <taxon>Bacillati</taxon>
        <taxon>Actinomycetota</taxon>
        <taxon>Actinomycetes</taxon>
        <taxon>Kitasatosporales</taxon>
        <taxon>Streptomycetaceae</taxon>
        <taxon>Streptomyces</taxon>
    </lineage>
</organism>
<dbReference type="InterPro" id="IPR014001">
    <property type="entry name" value="Helicase_ATP-bd"/>
</dbReference>
<evidence type="ECO:0000313" key="5">
    <source>
        <dbReference type="Proteomes" id="UP000305921"/>
    </source>
</evidence>
<evidence type="ECO:0000256" key="1">
    <source>
        <dbReference type="SAM" id="MobiDB-lite"/>
    </source>
</evidence>
<dbReference type="InterPro" id="IPR050742">
    <property type="entry name" value="Helicase_Restrict-Modif_Enz"/>
</dbReference>
<dbReference type="Pfam" id="PF04851">
    <property type="entry name" value="ResIII"/>
    <property type="match status" value="1"/>
</dbReference>
<dbReference type="SUPFAM" id="SSF52540">
    <property type="entry name" value="P-loop containing nucleoside triphosphate hydrolases"/>
    <property type="match status" value="1"/>
</dbReference>
<dbReference type="PANTHER" id="PTHR47396">
    <property type="entry name" value="TYPE I RESTRICTION ENZYME ECOKI R PROTEIN"/>
    <property type="match status" value="1"/>
</dbReference>
<dbReference type="SMART" id="SM00487">
    <property type="entry name" value="DEXDc"/>
    <property type="match status" value="1"/>
</dbReference>
<keyword evidence="5" id="KW-1185">Reference proteome</keyword>
<dbReference type="PROSITE" id="PS51192">
    <property type="entry name" value="HELICASE_ATP_BIND_1"/>
    <property type="match status" value="1"/>
</dbReference>
<dbReference type="InterPro" id="IPR003615">
    <property type="entry name" value="HNH_nuc"/>
</dbReference>
<dbReference type="GO" id="GO:0016787">
    <property type="term" value="F:hydrolase activity"/>
    <property type="evidence" value="ECO:0007669"/>
    <property type="project" value="InterPro"/>
</dbReference>
<gene>
    <name evidence="4" type="ORF">FEF34_40460</name>
</gene>
<dbReference type="AlphaFoldDB" id="A0A5R9DRY6"/>
<dbReference type="GO" id="GO:0004519">
    <property type="term" value="F:endonuclease activity"/>
    <property type="evidence" value="ECO:0007669"/>
    <property type="project" value="UniProtKB-KW"/>
</dbReference>
<sequence>MVELDPQRFFSSQQRQVLYSLAEGRCELCGDELVVGWNADHRIPWIAGGPTTVENGQALCAGCNSKKGREMQFQDTFKPRPFQADVVTQVIDGIESGRDRTVVLASPGSGKTLAYLSLATRLFREGRIDHIAVFVPRVTLAQQCEIGWQHLTPDKRSEGLCKLFEQPRFGKIWHRTNEVPLTGGKGTGFVATYSALATSESIFLEWAAKHEGRFLLIADEAQFCGDSRDNDGGGTRAGTLIQRLHGFALHTLLLTGTPYRADNAPLVLADYADPRPDDPKGLRPLVKHAEATYADGIAENYLRTFEMHLTEARVSRRTLGDPSDRNSGDTLLTYNLSDDGDGLAEVLRDPKTWEPLVEQVVAKVRDKQKFNPEYRGLISCMGQSEAKKVQKYLQSRHPGLRVGIAVSSDTDAPRALAEFRSLPMDILVTVRMAFIGYDCPQISVVGILTHYRDTGHLMQLVGRGLRVWSGMPAREQSCLIIAPDDPKMKDFLEHLRGQREEGLRRVKEREAAEESTGTAEERQLALSFVESAVATTTRAASNDTDVESDELMLIESIKVEVDSAEDATKLARFLDLYGIRAKRAQDVPGPRGDSDNEVFVEVPQPPRTDKEIMEDLRSRTTTAITRYLHACGVAPGSPGYQDAVQKATFRVNEAAGYTAKTANTVDRAEKRLKAALALK</sequence>
<comment type="caution">
    <text evidence="4">The sequence shown here is derived from an EMBL/GenBank/DDBJ whole genome shotgun (WGS) entry which is preliminary data.</text>
</comment>
<feature type="domain" description="Helicase C-terminal" evidence="3">
    <location>
        <begin position="356"/>
        <end position="510"/>
    </location>
</feature>
<dbReference type="GO" id="GO:0005829">
    <property type="term" value="C:cytosol"/>
    <property type="evidence" value="ECO:0007669"/>
    <property type="project" value="TreeGrafter"/>
</dbReference>
<accession>A0A5R9DRY6</accession>